<gene>
    <name evidence="2" type="ORF">HG263_15930</name>
</gene>
<evidence type="ECO:0000313" key="2">
    <source>
        <dbReference type="EMBL" id="NOU52022.1"/>
    </source>
</evidence>
<keyword evidence="2" id="KW-0808">Transferase</keyword>
<accession>A0A849VF50</accession>
<evidence type="ECO:0000259" key="1">
    <source>
        <dbReference type="PROSITE" id="PS50404"/>
    </source>
</evidence>
<dbReference type="AlphaFoldDB" id="A0A849VF50"/>
<name>A0A849VF50_9GAMM</name>
<dbReference type="SUPFAM" id="SSF52833">
    <property type="entry name" value="Thioredoxin-like"/>
    <property type="match status" value="1"/>
</dbReference>
<keyword evidence="3" id="KW-1185">Reference proteome</keyword>
<dbReference type="GO" id="GO:0006749">
    <property type="term" value="P:glutathione metabolic process"/>
    <property type="evidence" value="ECO:0007669"/>
    <property type="project" value="TreeGrafter"/>
</dbReference>
<dbReference type="InterPro" id="IPR036249">
    <property type="entry name" value="Thioredoxin-like_sf"/>
</dbReference>
<evidence type="ECO:0000313" key="3">
    <source>
        <dbReference type="Proteomes" id="UP000586305"/>
    </source>
</evidence>
<dbReference type="EMBL" id="JABBPG010000007">
    <property type="protein sequence ID" value="NOU52022.1"/>
    <property type="molecule type" value="Genomic_DNA"/>
</dbReference>
<dbReference type="PANTHER" id="PTHR43969:SF9">
    <property type="entry name" value="GLUTATHIONE S TRANSFERASE D10, ISOFORM A-RELATED"/>
    <property type="match status" value="1"/>
</dbReference>
<proteinExistence type="predicted"/>
<dbReference type="PANTHER" id="PTHR43969">
    <property type="entry name" value="GLUTATHIONE S TRANSFERASE D10, ISOFORM A-RELATED"/>
    <property type="match status" value="1"/>
</dbReference>
<dbReference type="GO" id="GO:0004364">
    <property type="term" value="F:glutathione transferase activity"/>
    <property type="evidence" value="ECO:0007669"/>
    <property type="project" value="TreeGrafter"/>
</dbReference>
<comment type="caution">
    <text evidence="2">The sequence shown here is derived from an EMBL/GenBank/DDBJ whole genome shotgun (WGS) entry which is preliminary data.</text>
</comment>
<dbReference type="Proteomes" id="UP000586305">
    <property type="component" value="Unassembled WGS sequence"/>
</dbReference>
<reference evidence="2 3" key="1">
    <citation type="submission" date="2020-04" db="EMBL/GenBank/DDBJ databases">
        <title>Pseudoalteromonas caenipelagi sp. nov., isolated from a tidal flat.</title>
        <authorList>
            <person name="Park S."/>
            <person name="Yoon J.-H."/>
        </authorList>
    </citation>
    <scope>NUCLEOTIDE SEQUENCE [LARGE SCALE GENOMIC DNA]</scope>
    <source>
        <strain evidence="2 3">JBTF-M23</strain>
    </source>
</reference>
<dbReference type="Gene3D" id="1.20.1050.10">
    <property type="match status" value="1"/>
</dbReference>
<feature type="domain" description="GST N-terminal" evidence="1">
    <location>
        <begin position="1"/>
        <end position="79"/>
    </location>
</feature>
<dbReference type="Pfam" id="PF13417">
    <property type="entry name" value="GST_N_3"/>
    <property type="match status" value="1"/>
</dbReference>
<dbReference type="InterPro" id="IPR004045">
    <property type="entry name" value="Glutathione_S-Trfase_N"/>
</dbReference>
<organism evidence="2 3">
    <name type="scientific">Pseudoalteromonas caenipelagi</name>
    <dbReference type="NCBI Taxonomy" id="2726988"/>
    <lineage>
        <taxon>Bacteria</taxon>
        <taxon>Pseudomonadati</taxon>
        <taxon>Pseudomonadota</taxon>
        <taxon>Gammaproteobacteria</taxon>
        <taxon>Alteromonadales</taxon>
        <taxon>Pseudoalteromonadaceae</taxon>
        <taxon>Pseudoalteromonas</taxon>
    </lineage>
</organism>
<protein>
    <submittedName>
        <fullName evidence="2">Glutathione S-transferase family protein</fullName>
    </submittedName>
</protein>
<dbReference type="Gene3D" id="3.40.30.10">
    <property type="entry name" value="Glutaredoxin"/>
    <property type="match status" value="1"/>
</dbReference>
<sequence length="192" mass="22094">MQLYGSDTSPFARRIRIFATCHNLPVSYQHLDIFDDKDRATLIANNPARKIPFLIDGQNTICDSGAIYRYLADKFGLTKMTYWQENQLVNINACNDSLVELLLCTRSGLDTQSDALFFNLQRERIEAILSDLNEQCVKSDFLDCDYLQISLYCLLDWIEFRKLTDLSSFTALLHFYEVHSNLPGSTDSDPRI</sequence>
<dbReference type="RefSeq" id="WP_171627076.1">
    <property type="nucleotide sequence ID" value="NZ_JABBPG010000007.1"/>
</dbReference>
<dbReference type="PROSITE" id="PS50404">
    <property type="entry name" value="GST_NTER"/>
    <property type="match status" value="1"/>
</dbReference>
<dbReference type="CDD" id="cd00570">
    <property type="entry name" value="GST_N_family"/>
    <property type="match status" value="1"/>
</dbReference>